<dbReference type="WBParaSite" id="nRc.2.0.1.t05912-RA">
    <property type="protein sequence ID" value="nRc.2.0.1.t05912-RA"/>
    <property type="gene ID" value="nRc.2.0.1.g05912"/>
</dbReference>
<reference evidence="2" key="1">
    <citation type="submission" date="2022-11" db="UniProtKB">
        <authorList>
            <consortium name="WormBaseParasite"/>
        </authorList>
    </citation>
    <scope>IDENTIFICATION</scope>
</reference>
<proteinExistence type="predicted"/>
<sequence length="80" mass="9100">LLVIYIGLTVDRIYGENFTTGVNTVITTPFDSTPRNTTFESTATQGRFKLQSFVSLWMRNNRVYRCRPGGRLCRLADCCS</sequence>
<name>A0A915HWI2_ROMCU</name>
<dbReference type="Proteomes" id="UP000887565">
    <property type="component" value="Unplaced"/>
</dbReference>
<keyword evidence="1" id="KW-1185">Reference proteome</keyword>
<protein>
    <submittedName>
        <fullName evidence="2">Uncharacterized protein</fullName>
    </submittedName>
</protein>
<dbReference type="AlphaFoldDB" id="A0A915HWI2"/>
<evidence type="ECO:0000313" key="2">
    <source>
        <dbReference type="WBParaSite" id="nRc.2.0.1.t05912-RA"/>
    </source>
</evidence>
<organism evidence="1 2">
    <name type="scientific">Romanomermis culicivorax</name>
    <name type="common">Nematode worm</name>
    <dbReference type="NCBI Taxonomy" id="13658"/>
    <lineage>
        <taxon>Eukaryota</taxon>
        <taxon>Metazoa</taxon>
        <taxon>Ecdysozoa</taxon>
        <taxon>Nematoda</taxon>
        <taxon>Enoplea</taxon>
        <taxon>Dorylaimia</taxon>
        <taxon>Mermithida</taxon>
        <taxon>Mermithoidea</taxon>
        <taxon>Mermithidae</taxon>
        <taxon>Romanomermis</taxon>
    </lineage>
</organism>
<evidence type="ECO:0000313" key="1">
    <source>
        <dbReference type="Proteomes" id="UP000887565"/>
    </source>
</evidence>
<accession>A0A915HWI2</accession>